<proteinExistence type="predicted"/>
<dbReference type="AlphaFoldDB" id="A0A9D1JSQ8"/>
<organism evidence="2 3">
    <name type="scientific">Candidatus Avoscillospira avistercoris</name>
    <dbReference type="NCBI Taxonomy" id="2840707"/>
    <lineage>
        <taxon>Bacteria</taxon>
        <taxon>Bacillati</taxon>
        <taxon>Bacillota</taxon>
        <taxon>Clostridia</taxon>
        <taxon>Eubacteriales</taxon>
        <taxon>Oscillospiraceae</taxon>
        <taxon>Oscillospiraceae incertae sedis</taxon>
        <taxon>Candidatus Avoscillospira</taxon>
    </lineage>
</organism>
<evidence type="ECO:0000313" key="2">
    <source>
        <dbReference type="EMBL" id="HIS64525.1"/>
    </source>
</evidence>
<reference evidence="2" key="2">
    <citation type="journal article" date="2021" name="PeerJ">
        <title>Extensive microbial diversity within the chicken gut microbiome revealed by metagenomics and culture.</title>
        <authorList>
            <person name="Gilroy R."/>
            <person name="Ravi A."/>
            <person name="Getino M."/>
            <person name="Pursley I."/>
            <person name="Horton D.L."/>
            <person name="Alikhan N.F."/>
            <person name="Baker D."/>
            <person name="Gharbi K."/>
            <person name="Hall N."/>
            <person name="Watson M."/>
            <person name="Adriaenssens E.M."/>
            <person name="Foster-Nyarko E."/>
            <person name="Jarju S."/>
            <person name="Secka A."/>
            <person name="Antonio M."/>
            <person name="Oren A."/>
            <person name="Chaudhuri R.R."/>
            <person name="La Ragione R."/>
            <person name="Hildebrand F."/>
            <person name="Pallen M.J."/>
        </authorList>
    </citation>
    <scope>NUCLEOTIDE SEQUENCE</scope>
    <source>
        <strain evidence="2">ChiBcec16-1751</strain>
    </source>
</reference>
<keyword evidence="1" id="KW-0472">Membrane</keyword>
<dbReference type="EMBL" id="DVJJ01000063">
    <property type="protein sequence ID" value="HIS64525.1"/>
    <property type="molecule type" value="Genomic_DNA"/>
</dbReference>
<evidence type="ECO:0000256" key="1">
    <source>
        <dbReference type="SAM" id="Phobius"/>
    </source>
</evidence>
<feature type="transmembrane region" description="Helical" evidence="1">
    <location>
        <begin position="12"/>
        <end position="31"/>
    </location>
</feature>
<keyword evidence="1" id="KW-1133">Transmembrane helix</keyword>
<dbReference type="Proteomes" id="UP000886741">
    <property type="component" value="Unassembled WGS sequence"/>
</dbReference>
<evidence type="ECO:0000313" key="3">
    <source>
        <dbReference type="Proteomes" id="UP000886741"/>
    </source>
</evidence>
<protein>
    <submittedName>
        <fullName evidence="2">Uncharacterized protein</fullName>
    </submittedName>
</protein>
<keyword evidence="1" id="KW-0812">Transmembrane</keyword>
<sequence length="421" mass="44434">MRPRTKEVCKSILIVLLLISVVMLSLTAIQYSGADGLSGMMQTLSGKLSTPPKKAEDPTYTDAALPVVISAVGPAGRISYMGSQEALDNAFAALGGQLAAALDTAGTAEELTRMAFLSRATQAELYFYYPGAIPLNVLAQWLDATGSECTGSGRLFCLRRSGDTVELLVEANGTYQAMKTEVDSTTFGEVLETLGTDGSFLAAEGGGPYGHLDPMTVIQPSYTAVPAVQASNPVDESFLRTAATTAATTLGFNPYGDSVYRDDSSTTYTDSNASLRIGADGVLKLENTSLSQRFAAAGDSDAQRIELVRSLVDTLSAGRLGDSCLWFSGLETDGQTSTVEFSCYVEGLEVLRADGPAVEARFQGDILTELTLRLRTYTVAGDSTALLPPLQAAAIAPAGTRLRPGYADMGENTLQADWLRS</sequence>
<name>A0A9D1JSQ8_9FIRM</name>
<gene>
    <name evidence="2" type="ORF">IAA83_04030</name>
</gene>
<reference evidence="2" key="1">
    <citation type="submission" date="2020-10" db="EMBL/GenBank/DDBJ databases">
        <authorList>
            <person name="Gilroy R."/>
        </authorList>
    </citation>
    <scope>NUCLEOTIDE SEQUENCE</scope>
    <source>
        <strain evidence="2">ChiBcec16-1751</strain>
    </source>
</reference>
<comment type="caution">
    <text evidence="2">The sequence shown here is derived from an EMBL/GenBank/DDBJ whole genome shotgun (WGS) entry which is preliminary data.</text>
</comment>
<accession>A0A9D1JSQ8</accession>